<dbReference type="InterPro" id="IPR029063">
    <property type="entry name" value="SAM-dependent_MTases_sf"/>
</dbReference>
<dbReference type="AlphaFoldDB" id="A0AAE3BEE6"/>
<keyword evidence="2" id="KW-0808">Transferase</keyword>
<dbReference type="InterPro" id="IPR002941">
    <property type="entry name" value="DNA_methylase_N4/N6"/>
</dbReference>
<dbReference type="SUPFAM" id="SSF53335">
    <property type="entry name" value="S-adenosyl-L-methionine-dependent methyltransferases"/>
    <property type="match status" value="1"/>
</dbReference>
<dbReference type="GO" id="GO:0008170">
    <property type="term" value="F:N-methyltransferase activity"/>
    <property type="evidence" value="ECO:0007669"/>
    <property type="project" value="InterPro"/>
</dbReference>
<dbReference type="InterPro" id="IPR001091">
    <property type="entry name" value="RM_Methyltransferase"/>
</dbReference>
<protein>
    <recommendedName>
        <fullName evidence="3">Methyltransferase</fullName>
        <ecNumber evidence="3">2.1.1.-</ecNumber>
    </recommendedName>
</protein>
<accession>A0AAE3BEE6</accession>
<comment type="caution">
    <text evidence="5">The sequence shown here is derived from an EMBL/GenBank/DDBJ whole genome shotgun (WGS) entry which is preliminary data.</text>
</comment>
<dbReference type="Pfam" id="PF01555">
    <property type="entry name" value="N6_N4_Mtase"/>
    <property type="match status" value="1"/>
</dbReference>
<proteinExistence type="inferred from homology"/>
<sequence>MKSNNIIIYEPMDVFDSISKFKKEYGRCTCAMFDPWYNKGVGDIRDDYVEFISKILKELTLIADHVYFWGFPEIVAKFIDRIYDPHEYNTWLTWFYKNNPSVIKGWRSSQMTCLHTSIPDAKMYPEHFLNEAQLAKKAEGKLRYMPGPTSVIEAPLNIGFIRKKEQTGHPAQKPLAVYKPLIEMVTKSGDIVFDPMCGSGTTGEICSILGRKAVLSDLNSDYINITKKRLGL</sequence>
<name>A0AAE3BEE6_9GAMM</name>
<dbReference type="EMBL" id="JACGEP010000021">
    <property type="protein sequence ID" value="MBN3051727.1"/>
    <property type="molecule type" value="Genomic_DNA"/>
</dbReference>
<comment type="similarity">
    <text evidence="3">Belongs to the N(4)/N(6)-methyltransferase family.</text>
</comment>
<evidence type="ECO:0000256" key="3">
    <source>
        <dbReference type="RuleBase" id="RU362026"/>
    </source>
</evidence>
<gene>
    <name evidence="5" type="ORF">H4F45_09610</name>
</gene>
<dbReference type="Gene3D" id="3.40.50.150">
    <property type="entry name" value="Vaccinia Virus protein VP39"/>
    <property type="match status" value="1"/>
</dbReference>
<dbReference type="EC" id="2.1.1.-" evidence="3"/>
<dbReference type="GO" id="GO:0003677">
    <property type="term" value="F:DNA binding"/>
    <property type="evidence" value="ECO:0007669"/>
    <property type="project" value="InterPro"/>
</dbReference>
<reference evidence="5" key="1">
    <citation type="submission" date="2020-07" db="EMBL/GenBank/DDBJ databases">
        <title>A pangenomic view of the genus Pectobacterium provides insights into genome organization, phylogeny, and virulence.</title>
        <authorList>
            <person name="Jonkheer E."/>
            <person name="Brankovics B."/>
            <person name="Houwers I."/>
            <person name="Van Der Wolf J."/>
            <person name="Bonants P."/>
            <person name="Vreeburg R."/>
            <person name="Bollema R."/>
            <person name="De Haan J."/>
            <person name="Berke L."/>
            <person name="De Ridder D."/>
            <person name="Smit S."/>
            <person name="Van Der Lee T.A.J."/>
        </authorList>
    </citation>
    <scope>NUCLEOTIDE SEQUENCE</scope>
    <source>
        <strain evidence="5">NAK:433</strain>
    </source>
</reference>
<feature type="domain" description="DNA methylase N-4/N-6" evidence="4">
    <location>
        <begin position="46"/>
        <end position="228"/>
    </location>
</feature>
<dbReference type="PRINTS" id="PR00508">
    <property type="entry name" value="S21N4MTFRASE"/>
</dbReference>
<evidence type="ECO:0000256" key="1">
    <source>
        <dbReference type="ARBA" id="ARBA00022603"/>
    </source>
</evidence>
<keyword evidence="1" id="KW-0489">Methyltransferase</keyword>
<evidence type="ECO:0000313" key="5">
    <source>
        <dbReference type="EMBL" id="MBN3051727.1"/>
    </source>
</evidence>
<organism evidence="5 6">
    <name type="scientific">Pectobacterium brasiliense</name>
    <dbReference type="NCBI Taxonomy" id="180957"/>
    <lineage>
        <taxon>Bacteria</taxon>
        <taxon>Pseudomonadati</taxon>
        <taxon>Pseudomonadota</taxon>
        <taxon>Gammaproteobacteria</taxon>
        <taxon>Enterobacterales</taxon>
        <taxon>Pectobacteriaceae</taxon>
        <taxon>Pectobacterium</taxon>
    </lineage>
</organism>
<evidence type="ECO:0000256" key="2">
    <source>
        <dbReference type="ARBA" id="ARBA00022679"/>
    </source>
</evidence>
<evidence type="ECO:0000259" key="4">
    <source>
        <dbReference type="Pfam" id="PF01555"/>
    </source>
</evidence>
<evidence type="ECO:0000313" key="6">
    <source>
        <dbReference type="Proteomes" id="UP000768524"/>
    </source>
</evidence>
<dbReference type="GO" id="GO:0032259">
    <property type="term" value="P:methylation"/>
    <property type="evidence" value="ECO:0007669"/>
    <property type="project" value="UniProtKB-KW"/>
</dbReference>
<dbReference type="Proteomes" id="UP000768524">
    <property type="component" value="Unassembled WGS sequence"/>
</dbReference>
<dbReference type="RefSeq" id="WP_130639932.1">
    <property type="nucleotide sequence ID" value="NZ_JACGEP010000021.1"/>
</dbReference>